<keyword evidence="9" id="KW-1185">Reference proteome</keyword>
<comment type="similarity">
    <text evidence="2 7">Belongs to the UPF0056 (MarC) family.</text>
</comment>
<organism evidence="8 9">
    <name type="scientific">Roseateles terrae</name>
    <dbReference type="NCBI Taxonomy" id="431060"/>
    <lineage>
        <taxon>Bacteria</taxon>
        <taxon>Pseudomonadati</taxon>
        <taxon>Pseudomonadota</taxon>
        <taxon>Betaproteobacteria</taxon>
        <taxon>Burkholderiales</taxon>
        <taxon>Sphaerotilaceae</taxon>
        <taxon>Roseateles</taxon>
    </lineage>
</organism>
<evidence type="ECO:0000256" key="2">
    <source>
        <dbReference type="ARBA" id="ARBA00009784"/>
    </source>
</evidence>
<dbReference type="Proteomes" id="UP000574369">
    <property type="component" value="Unassembled WGS sequence"/>
</dbReference>
<comment type="caution">
    <text evidence="7">Lacks conserved residue(s) required for the propagation of feature annotation.</text>
</comment>
<sequence length="224" mass="23785">MASLASILQALFLVPLTLLPIINPVGVAPIVIDAAGNDDRVLKRLSRQVAINGWVVIVVSMLVGTYVLDLFGISLPVVRVAGGLLVAFSAWTMLTRHEETDEVQTAIAEDASADLTEAEIVRRSFFPITFPLTTGPGCIAAAIALGAQFPRQPLPYVMGAGVAAIGAAITAAVIYLIFRNGGRLLMRLGEVGTTVMMRLMAFVLLCIGIQILWTGWTDLNKLAG</sequence>
<keyword evidence="4 7" id="KW-0812">Transmembrane</keyword>
<proteinExistence type="inferred from homology"/>
<keyword evidence="5 7" id="KW-1133">Transmembrane helix</keyword>
<evidence type="ECO:0000256" key="6">
    <source>
        <dbReference type="ARBA" id="ARBA00023136"/>
    </source>
</evidence>
<dbReference type="EMBL" id="JACHXO010000003">
    <property type="protein sequence ID" value="MBB3194753.1"/>
    <property type="molecule type" value="Genomic_DNA"/>
</dbReference>
<evidence type="ECO:0000256" key="3">
    <source>
        <dbReference type="ARBA" id="ARBA00022475"/>
    </source>
</evidence>
<feature type="transmembrane region" description="Helical" evidence="7">
    <location>
        <begin position="156"/>
        <end position="178"/>
    </location>
</feature>
<comment type="subcellular location">
    <subcellularLocation>
        <location evidence="1 7">Cell membrane</location>
        <topology evidence="1 7">Multi-pass membrane protein</topology>
    </subcellularLocation>
</comment>
<name>A0ABR6GRL5_9BURK</name>
<evidence type="ECO:0000256" key="7">
    <source>
        <dbReference type="RuleBase" id="RU362048"/>
    </source>
</evidence>
<evidence type="ECO:0000256" key="1">
    <source>
        <dbReference type="ARBA" id="ARBA00004651"/>
    </source>
</evidence>
<dbReference type="PANTHER" id="PTHR33508:SF1">
    <property type="entry name" value="UPF0056 MEMBRANE PROTEIN YHCE"/>
    <property type="match status" value="1"/>
</dbReference>
<dbReference type="Pfam" id="PF01914">
    <property type="entry name" value="MarC"/>
    <property type="match status" value="1"/>
</dbReference>
<keyword evidence="6 7" id="KW-0472">Membrane</keyword>
<keyword evidence="3" id="KW-1003">Cell membrane</keyword>
<evidence type="ECO:0000256" key="4">
    <source>
        <dbReference type="ARBA" id="ARBA00022692"/>
    </source>
</evidence>
<dbReference type="RefSeq" id="WP_221193883.1">
    <property type="nucleotide sequence ID" value="NZ_JACHXO010000003.1"/>
</dbReference>
<protein>
    <recommendedName>
        <fullName evidence="7">UPF0056 membrane protein</fullName>
    </recommendedName>
</protein>
<dbReference type="NCBIfam" id="TIGR00427">
    <property type="entry name" value="NAAT family transporter"/>
    <property type="match status" value="1"/>
</dbReference>
<dbReference type="InterPro" id="IPR002771">
    <property type="entry name" value="Multi_antbiot-R_MarC"/>
</dbReference>
<evidence type="ECO:0000313" key="9">
    <source>
        <dbReference type="Proteomes" id="UP000574369"/>
    </source>
</evidence>
<reference evidence="8 9" key="1">
    <citation type="submission" date="2020-08" db="EMBL/GenBank/DDBJ databases">
        <title>Genomic Encyclopedia of Type Strains, Phase III (KMG-III): the genomes of soil and plant-associated and newly described type strains.</title>
        <authorList>
            <person name="Whitman W."/>
        </authorList>
    </citation>
    <scope>NUCLEOTIDE SEQUENCE [LARGE SCALE GENOMIC DNA]</scope>
    <source>
        <strain evidence="8 9">CECT 7247</strain>
    </source>
</reference>
<evidence type="ECO:0000313" key="8">
    <source>
        <dbReference type="EMBL" id="MBB3194753.1"/>
    </source>
</evidence>
<accession>A0ABR6GRL5</accession>
<evidence type="ECO:0000256" key="5">
    <source>
        <dbReference type="ARBA" id="ARBA00022989"/>
    </source>
</evidence>
<gene>
    <name evidence="8" type="ORF">FHS28_002149</name>
</gene>
<feature type="transmembrane region" description="Helical" evidence="7">
    <location>
        <begin position="199"/>
        <end position="216"/>
    </location>
</feature>
<dbReference type="PANTHER" id="PTHR33508">
    <property type="entry name" value="UPF0056 MEMBRANE PROTEIN YHCE"/>
    <property type="match status" value="1"/>
</dbReference>
<comment type="caution">
    <text evidence="8">The sequence shown here is derived from an EMBL/GenBank/DDBJ whole genome shotgun (WGS) entry which is preliminary data.</text>
</comment>
<feature type="transmembrane region" description="Helical" evidence="7">
    <location>
        <begin position="51"/>
        <end position="68"/>
    </location>
</feature>
<feature type="transmembrane region" description="Helical" evidence="7">
    <location>
        <begin position="75"/>
        <end position="94"/>
    </location>
</feature>